<reference evidence="8" key="2">
    <citation type="submission" date="2025-05" db="UniProtKB">
        <authorList>
            <consortium name="Ensembl"/>
        </authorList>
    </citation>
    <scope>IDENTIFICATION</scope>
</reference>
<name>A0A8C5DUT7_GOUWI</name>
<keyword evidence="9" id="KW-1185">Reference proteome</keyword>
<dbReference type="GO" id="GO:0061630">
    <property type="term" value="F:ubiquitin protein ligase activity"/>
    <property type="evidence" value="ECO:0007669"/>
    <property type="project" value="InterPro"/>
</dbReference>
<dbReference type="PROSITE" id="PS51282">
    <property type="entry name" value="DWNN"/>
    <property type="match status" value="1"/>
</dbReference>
<proteinExistence type="predicted"/>
<evidence type="ECO:0000313" key="8">
    <source>
        <dbReference type="Ensembl" id="ENSGWIP00000012228.1"/>
    </source>
</evidence>
<dbReference type="SMART" id="SM01180">
    <property type="entry name" value="DWNN"/>
    <property type="match status" value="1"/>
</dbReference>
<dbReference type="GO" id="GO:0006397">
    <property type="term" value="P:mRNA processing"/>
    <property type="evidence" value="ECO:0007669"/>
    <property type="project" value="InterPro"/>
</dbReference>
<dbReference type="GO" id="GO:0008270">
    <property type="term" value="F:zinc ion binding"/>
    <property type="evidence" value="ECO:0007669"/>
    <property type="project" value="UniProtKB-KW"/>
</dbReference>
<comment type="subcellular location">
    <subcellularLocation>
        <location evidence="1">Nucleus</location>
    </subcellularLocation>
</comment>
<dbReference type="AlphaFoldDB" id="A0A8C5DUT7"/>
<dbReference type="Ensembl" id="ENSGWIT00000013639.1">
    <property type="protein sequence ID" value="ENSGWIP00000012228.1"/>
    <property type="gene ID" value="ENSGWIG00000007111.1"/>
</dbReference>
<evidence type="ECO:0000256" key="4">
    <source>
        <dbReference type="ARBA" id="ARBA00022833"/>
    </source>
</evidence>
<protein>
    <recommendedName>
        <fullName evidence="7">DWNN domain-containing protein</fullName>
    </recommendedName>
</protein>
<feature type="domain" description="DWNN" evidence="7">
    <location>
        <begin position="4"/>
        <end position="76"/>
    </location>
</feature>
<sequence length="160" mass="17796">MSFIHYKFSSKLEYKTVTFSGLHITLTELKTQIMTKERLKSRHCDLQITDAQTLEDYLDEEVHIPRHSSVIVRRTPIGGVIPAGKTFIVDRSETAVMESFRPMDSSPMSLAQLTKTQDKEPKPVKTSKGVPQSFMVKAEPGTKGAMLTVTGESVIPAIDA</sequence>
<evidence type="ECO:0000256" key="5">
    <source>
        <dbReference type="ARBA" id="ARBA00023242"/>
    </source>
</evidence>
<dbReference type="PANTHER" id="PTHR15439:SF0">
    <property type="entry name" value="CELL DIVISION CYCLE AND APOPTOSIS REGULATOR PROTEIN 1-RELATED"/>
    <property type="match status" value="1"/>
</dbReference>
<dbReference type="Proteomes" id="UP000694680">
    <property type="component" value="Chromosome 1"/>
</dbReference>
<reference evidence="8" key="1">
    <citation type="submission" date="2020-06" db="EMBL/GenBank/DDBJ databases">
        <authorList>
            <consortium name="Wellcome Sanger Institute Data Sharing"/>
        </authorList>
    </citation>
    <scope>NUCLEOTIDE SEQUENCE [LARGE SCALE GENOMIC DNA]</scope>
</reference>
<keyword evidence="3" id="KW-0863">Zinc-finger</keyword>
<dbReference type="PANTHER" id="PTHR15439">
    <property type="entry name" value="RETINOBLASTOMA-BINDING PROTEIN 6"/>
    <property type="match status" value="1"/>
</dbReference>
<keyword evidence="4" id="KW-0862">Zinc</keyword>
<dbReference type="Pfam" id="PF08783">
    <property type="entry name" value="DWNN"/>
    <property type="match status" value="1"/>
</dbReference>
<evidence type="ECO:0000256" key="1">
    <source>
        <dbReference type="ARBA" id="ARBA00004123"/>
    </source>
</evidence>
<feature type="region of interest" description="Disordered" evidence="6">
    <location>
        <begin position="105"/>
        <end position="129"/>
    </location>
</feature>
<dbReference type="Gene3D" id="3.10.20.90">
    <property type="entry name" value="Phosphatidylinositol 3-kinase Catalytic Subunit, Chain A, domain 1"/>
    <property type="match status" value="1"/>
</dbReference>
<feature type="compositionally biased region" description="Polar residues" evidence="6">
    <location>
        <begin position="106"/>
        <end position="115"/>
    </location>
</feature>
<dbReference type="InterPro" id="IPR033489">
    <property type="entry name" value="RBBP6"/>
</dbReference>
<accession>A0A8C5DUT7</accession>
<dbReference type="InterPro" id="IPR014891">
    <property type="entry name" value="DWNN_domain"/>
</dbReference>
<keyword evidence="5" id="KW-0539">Nucleus</keyword>
<dbReference type="GO" id="GO:0016567">
    <property type="term" value="P:protein ubiquitination"/>
    <property type="evidence" value="ECO:0007669"/>
    <property type="project" value="InterPro"/>
</dbReference>
<evidence type="ECO:0000313" key="9">
    <source>
        <dbReference type="Proteomes" id="UP000694680"/>
    </source>
</evidence>
<dbReference type="GO" id="GO:0006511">
    <property type="term" value="P:ubiquitin-dependent protein catabolic process"/>
    <property type="evidence" value="ECO:0007669"/>
    <property type="project" value="TreeGrafter"/>
</dbReference>
<dbReference type="Ensembl" id="ENSGWIT00000013637.1">
    <property type="protein sequence ID" value="ENSGWIP00000012226.1"/>
    <property type="gene ID" value="ENSGWIG00000007111.1"/>
</dbReference>
<evidence type="ECO:0000259" key="7">
    <source>
        <dbReference type="PROSITE" id="PS51282"/>
    </source>
</evidence>
<evidence type="ECO:0000256" key="2">
    <source>
        <dbReference type="ARBA" id="ARBA00022723"/>
    </source>
</evidence>
<dbReference type="GO" id="GO:0005634">
    <property type="term" value="C:nucleus"/>
    <property type="evidence" value="ECO:0007669"/>
    <property type="project" value="UniProtKB-SubCell"/>
</dbReference>
<keyword evidence="2" id="KW-0479">Metal-binding</keyword>
<evidence type="ECO:0000256" key="6">
    <source>
        <dbReference type="SAM" id="MobiDB-lite"/>
    </source>
</evidence>
<organism evidence="8 9">
    <name type="scientific">Gouania willdenowi</name>
    <name type="common">Blunt-snouted clingfish</name>
    <name type="synonym">Lepadogaster willdenowi</name>
    <dbReference type="NCBI Taxonomy" id="441366"/>
    <lineage>
        <taxon>Eukaryota</taxon>
        <taxon>Metazoa</taxon>
        <taxon>Chordata</taxon>
        <taxon>Craniata</taxon>
        <taxon>Vertebrata</taxon>
        <taxon>Euteleostomi</taxon>
        <taxon>Actinopterygii</taxon>
        <taxon>Neopterygii</taxon>
        <taxon>Teleostei</taxon>
        <taxon>Neoteleostei</taxon>
        <taxon>Acanthomorphata</taxon>
        <taxon>Ovalentaria</taxon>
        <taxon>Blenniimorphae</taxon>
        <taxon>Blenniiformes</taxon>
        <taxon>Gobiesocoidei</taxon>
        <taxon>Gobiesocidae</taxon>
        <taxon>Gobiesocinae</taxon>
        <taxon>Gouania</taxon>
    </lineage>
</organism>
<evidence type="ECO:0000256" key="3">
    <source>
        <dbReference type="ARBA" id="ARBA00022771"/>
    </source>
</evidence>